<feature type="repeat" description="TPR" evidence="1">
    <location>
        <begin position="66"/>
        <end position="99"/>
    </location>
</feature>
<feature type="repeat" description="TPR" evidence="1">
    <location>
        <begin position="100"/>
        <end position="133"/>
    </location>
</feature>
<dbReference type="InterPro" id="IPR019734">
    <property type="entry name" value="TPR_rpt"/>
</dbReference>
<evidence type="ECO:0000313" key="2">
    <source>
        <dbReference type="EMBL" id="GAA3717132.1"/>
    </source>
</evidence>
<dbReference type="SUPFAM" id="SSF48452">
    <property type="entry name" value="TPR-like"/>
    <property type="match status" value="2"/>
</dbReference>
<dbReference type="InterPro" id="IPR011990">
    <property type="entry name" value="TPR-like_helical_dom_sf"/>
</dbReference>
<keyword evidence="3" id="KW-1185">Reference proteome</keyword>
<reference evidence="3" key="1">
    <citation type="journal article" date="2019" name="Int. J. Syst. Evol. Microbiol.">
        <title>The Global Catalogue of Microorganisms (GCM) 10K type strain sequencing project: providing services to taxonomists for standard genome sequencing and annotation.</title>
        <authorList>
            <consortium name="The Broad Institute Genomics Platform"/>
            <consortium name="The Broad Institute Genome Sequencing Center for Infectious Disease"/>
            <person name="Wu L."/>
            <person name="Ma J."/>
        </authorList>
    </citation>
    <scope>NUCLEOTIDE SEQUENCE [LARGE SCALE GENOMIC DNA]</scope>
    <source>
        <strain evidence="3">JCM 16981</strain>
    </source>
</reference>
<accession>A0ABP7EC88</accession>
<feature type="repeat" description="TPR" evidence="1">
    <location>
        <begin position="167"/>
        <end position="200"/>
    </location>
</feature>
<dbReference type="PANTHER" id="PTHR44395">
    <property type="match status" value="1"/>
</dbReference>
<keyword evidence="1" id="KW-0802">TPR repeat</keyword>
<dbReference type="Proteomes" id="UP001500920">
    <property type="component" value="Unassembled WGS sequence"/>
</dbReference>
<dbReference type="SMART" id="SM00028">
    <property type="entry name" value="TPR"/>
    <property type="match status" value="4"/>
</dbReference>
<name>A0ABP7EC88_9STAP</name>
<dbReference type="Pfam" id="PF13181">
    <property type="entry name" value="TPR_8"/>
    <property type="match status" value="1"/>
</dbReference>
<dbReference type="RefSeq" id="WP_344700963.1">
    <property type="nucleotide sequence ID" value="NZ_BAABCK010000012.1"/>
</dbReference>
<evidence type="ECO:0000256" key="1">
    <source>
        <dbReference type="PROSITE-ProRule" id="PRU00339"/>
    </source>
</evidence>
<feature type="repeat" description="TPR" evidence="1">
    <location>
        <begin position="32"/>
        <end position="65"/>
    </location>
</feature>
<dbReference type="Pfam" id="PF13429">
    <property type="entry name" value="TPR_15"/>
    <property type="match status" value="1"/>
</dbReference>
<sequence>MTIRYEQLIKEGRTEEALKEIFKEIESSPEEEAHYINAGNLLHRAGQDEEAERFLQKAITLNEASTSAYYALANVYFDNERFKEAVRLYLLAYTRNPDDGDLNFMLAMSHVHLNEPEQAIQFFEKAHEVKPDDADIAFQYGLLCCQVGLYGPGETLLKKVLSMEENADAEYNLGLVKLMKDDEAQAISHFQRAIEIQEDHHLAHHALARLND</sequence>
<gene>
    <name evidence="2" type="ORF">GCM10022378_04150</name>
</gene>
<evidence type="ECO:0008006" key="4">
    <source>
        <dbReference type="Google" id="ProtNLM"/>
    </source>
</evidence>
<comment type="caution">
    <text evidence="2">The sequence shown here is derived from an EMBL/GenBank/DDBJ whole genome shotgun (WGS) entry which is preliminary data.</text>
</comment>
<dbReference type="PROSITE" id="PS50005">
    <property type="entry name" value="TPR"/>
    <property type="match status" value="4"/>
</dbReference>
<evidence type="ECO:0000313" key="3">
    <source>
        <dbReference type="Proteomes" id="UP001500920"/>
    </source>
</evidence>
<protein>
    <recommendedName>
        <fullName evidence="4">Tetratricopeptide repeat protein</fullName>
    </recommendedName>
</protein>
<dbReference type="PANTHER" id="PTHR44395:SF1">
    <property type="entry name" value="PROTEIN O-MANNOSYL-TRANSFERASE TMTC3"/>
    <property type="match status" value="1"/>
</dbReference>
<proteinExistence type="predicted"/>
<dbReference type="EMBL" id="BAABCK010000012">
    <property type="protein sequence ID" value="GAA3717132.1"/>
    <property type="molecule type" value="Genomic_DNA"/>
</dbReference>
<dbReference type="Gene3D" id="1.25.40.10">
    <property type="entry name" value="Tetratricopeptide repeat domain"/>
    <property type="match status" value="1"/>
</dbReference>
<organism evidence="2 3">
    <name type="scientific">Salinicoccus jeotgali</name>
    <dbReference type="NCBI Taxonomy" id="381634"/>
    <lineage>
        <taxon>Bacteria</taxon>
        <taxon>Bacillati</taxon>
        <taxon>Bacillota</taxon>
        <taxon>Bacilli</taxon>
        <taxon>Bacillales</taxon>
        <taxon>Staphylococcaceae</taxon>
        <taxon>Salinicoccus</taxon>
    </lineage>
</organism>